<evidence type="ECO:0000256" key="3">
    <source>
        <dbReference type="ARBA" id="ARBA00023140"/>
    </source>
</evidence>
<name>A0A9P9FGD8_9HYPO</name>
<dbReference type="AlphaFoldDB" id="A0A9P9FGD8"/>
<dbReference type="EMBL" id="JAGMUV010000004">
    <property type="protein sequence ID" value="KAH7161541.1"/>
    <property type="molecule type" value="Genomic_DNA"/>
</dbReference>
<evidence type="ECO:0000256" key="5">
    <source>
        <dbReference type="SAM" id="MobiDB-lite"/>
    </source>
</evidence>
<gene>
    <name evidence="6" type="ORF">EDB81DRAFT_642147</name>
</gene>
<dbReference type="OrthoDB" id="3636394at2759"/>
<organism evidence="6 7">
    <name type="scientific">Dactylonectria macrodidyma</name>
    <dbReference type="NCBI Taxonomy" id="307937"/>
    <lineage>
        <taxon>Eukaryota</taxon>
        <taxon>Fungi</taxon>
        <taxon>Dikarya</taxon>
        <taxon>Ascomycota</taxon>
        <taxon>Pezizomycotina</taxon>
        <taxon>Sordariomycetes</taxon>
        <taxon>Hypocreomycetidae</taxon>
        <taxon>Hypocreales</taxon>
        <taxon>Nectriaceae</taxon>
        <taxon>Dactylonectria</taxon>
    </lineage>
</organism>
<keyword evidence="2" id="KW-0472">Membrane</keyword>
<feature type="region of interest" description="Disordered" evidence="5">
    <location>
        <begin position="167"/>
        <end position="208"/>
    </location>
</feature>
<keyword evidence="7" id="KW-1185">Reference proteome</keyword>
<evidence type="ECO:0000256" key="4">
    <source>
        <dbReference type="ARBA" id="ARBA00046271"/>
    </source>
</evidence>
<keyword evidence="3" id="KW-0576">Peroxisome</keyword>
<protein>
    <submittedName>
        <fullName evidence="6">Peroxisomal biogenesis factor 11</fullName>
    </submittedName>
</protein>
<accession>A0A9P9FGD8</accession>
<proteinExistence type="predicted"/>
<evidence type="ECO:0000256" key="2">
    <source>
        <dbReference type="ARBA" id="ARBA00023136"/>
    </source>
</evidence>
<dbReference type="GO" id="GO:0005778">
    <property type="term" value="C:peroxisomal membrane"/>
    <property type="evidence" value="ECO:0007669"/>
    <property type="project" value="UniProtKB-SubCell"/>
</dbReference>
<reference evidence="6" key="1">
    <citation type="journal article" date="2021" name="Nat. Commun.">
        <title>Genetic determinants of endophytism in the Arabidopsis root mycobiome.</title>
        <authorList>
            <person name="Mesny F."/>
            <person name="Miyauchi S."/>
            <person name="Thiergart T."/>
            <person name="Pickel B."/>
            <person name="Atanasova L."/>
            <person name="Karlsson M."/>
            <person name="Huettel B."/>
            <person name="Barry K.W."/>
            <person name="Haridas S."/>
            <person name="Chen C."/>
            <person name="Bauer D."/>
            <person name="Andreopoulos W."/>
            <person name="Pangilinan J."/>
            <person name="LaButti K."/>
            <person name="Riley R."/>
            <person name="Lipzen A."/>
            <person name="Clum A."/>
            <person name="Drula E."/>
            <person name="Henrissat B."/>
            <person name="Kohler A."/>
            <person name="Grigoriev I.V."/>
            <person name="Martin F.M."/>
            <person name="Hacquard S."/>
        </authorList>
    </citation>
    <scope>NUCLEOTIDE SEQUENCE</scope>
    <source>
        <strain evidence="6">MPI-CAGE-AT-0147</strain>
    </source>
</reference>
<evidence type="ECO:0000313" key="7">
    <source>
        <dbReference type="Proteomes" id="UP000738349"/>
    </source>
</evidence>
<dbReference type="Pfam" id="PF05648">
    <property type="entry name" value="PEX11"/>
    <property type="match status" value="1"/>
</dbReference>
<dbReference type="PANTHER" id="PTHR12652">
    <property type="entry name" value="PEROXISOMAL BIOGENESIS FACTOR 11"/>
    <property type="match status" value="1"/>
</dbReference>
<comment type="subcellular location">
    <subcellularLocation>
        <location evidence="4">Peroxisome membrane</location>
    </subcellularLocation>
</comment>
<evidence type="ECO:0000256" key="1">
    <source>
        <dbReference type="ARBA" id="ARBA00022593"/>
    </source>
</evidence>
<dbReference type="GO" id="GO:0016559">
    <property type="term" value="P:peroxisome fission"/>
    <property type="evidence" value="ECO:0007669"/>
    <property type="project" value="InterPro"/>
</dbReference>
<sequence>MAVYEQFVAFGTDLGGLERLLRLFQATCSLLIAYPLLLATVWPNASSAVQATKTLGLATMRGQLNVSRRFIRLFRFLDTLNSGWTLYLAEEKSIGVWLGIISRTSLGLFGMTETLTLVDLLGIPGLEIFGPVRSKEIDSQSQYLWFGGLAASVLISLIKLNRLNASGPVQDPTKPTASEKDATKEDATKEAPEKAAAEAEKEKQRQQETSAKRAVLIRGLVSDSIDILLPGSAIGLFKITSGQVSAAMFFTTLTTGWAAWDRVGEKLQK</sequence>
<feature type="compositionally biased region" description="Basic and acidic residues" evidence="5">
    <location>
        <begin position="177"/>
        <end position="206"/>
    </location>
</feature>
<comment type="caution">
    <text evidence="6">The sequence shown here is derived from an EMBL/GenBank/DDBJ whole genome shotgun (WGS) entry which is preliminary data.</text>
</comment>
<dbReference type="InterPro" id="IPR008733">
    <property type="entry name" value="PEX11"/>
</dbReference>
<keyword evidence="1" id="KW-0962">Peroxisome biogenesis</keyword>
<evidence type="ECO:0000313" key="6">
    <source>
        <dbReference type="EMBL" id="KAH7161541.1"/>
    </source>
</evidence>
<dbReference type="PANTHER" id="PTHR12652:SF23">
    <property type="entry name" value="MICROBODY (PEROXISOME) PROLIFERATION PROTEIN PEROXIN 11B (EUROFUNG)"/>
    <property type="match status" value="1"/>
</dbReference>
<dbReference type="Proteomes" id="UP000738349">
    <property type="component" value="Unassembled WGS sequence"/>
</dbReference>